<dbReference type="InterPro" id="IPR036691">
    <property type="entry name" value="Endo/exonu/phosph_ase_sf"/>
</dbReference>
<keyword evidence="2" id="KW-0677">Repeat</keyword>
<dbReference type="Proteomes" id="UP001055580">
    <property type="component" value="Chromosome"/>
</dbReference>
<dbReference type="InterPro" id="IPR001343">
    <property type="entry name" value="Hemolysn_Ca-bd"/>
</dbReference>
<dbReference type="PRINTS" id="PR00313">
    <property type="entry name" value="CABNDNGRPT"/>
</dbReference>
<organism evidence="5 6">
    <name type="scientific">Sphingomonas donggukensis</name>
    <dbReference type="NCBI Taxonomy" id="2949093"/>
    <lineage>
        <taxon>Bacteria</taxon>
        <taxon>Pseudomonadati</taxon>
        <taxon>Pseudomonadota</taxon>
        <taxon>Alphaproteobacteria</taxon>
        <taxon>Sphingomonadales</taxon>
        <taxon>Sphingomonadaceae</taxon>
        <taxon>Sphingomonas</taxon>
    </lineage>
</organism>
<evidence type="ECO:0000259" key="4">
    <source>
        <dbReference type="SMART" id="SM00237"/>
    </source>
</evidence>
<evidence type="ECO:0000313" key="5">
    <source>
        <dbReference type="EMBL" id="URW75668.1"/>
    </source>
</evidence>
<feature type="domain" description="Calx-beta" evidence="4">
    <location>
        <begin position="1104"/>
        <end position="1204"/>
    </location>
</feature>
<accession>A0ABY4TTD6</accession>
<dbReference type="PROSITE" id="PS00330">
    <property type="entry name" value="HEMOLYSIN_CALCIUM"/>
    <property type="match status" value="1"/>
</dbReference>
<dbReference type="Gene3D" id="2.150.10.10">
    <property type="entry name" value="Serralysin-like metalloprotease, C-terminal"/>
    <property type="match status" value="1"/>
</dbReference>
<keyword evidence="3" id="KW-0106">Calcium</keyword>
<dbReference type="SUPFAM" id="SSF51120">
    <property type="entry name" value="beta-Roll"/>
    <property type="match status" value="1"/>
</dbReference>
<evidence type="ECO:0000256" key="3">
    <source>
        <dbReference type="ARBA" id="ARBA00022837"/>
    </source>
</evidence>
<dbReference type="EMBL" id="CP098401">
    <property type="protein sequence ID" value="URW75668.1"/>
    <property type="molecule type" value="Genomic_DNA"/>
</dbReference>
<feature type="domain" description="Calx-beta" evidence="4">
    <location>
        <begin position="314"/>
        <end position="418"/>
    </location>
</feature>
<dbReference type="Pfam" id="PF03160">
    <property type="entry name" value="Calx-beta"/>
    <property type="match status" value="5"/>
</dbReference>
<dbReference type="PANTHER" id="PTHR42834">
    <property type="entry name" value="ENDONUCLEASE/EXONUCLEASE/PHOSPHATASE FAMILY PROTEIN (AFU_ORTHOLOGUE AFUA_3G09210)"/>
    <property type="match status" value="1"/>
</dbReference>
<sequence>MALSLTSGAGLNRALGLNHSGLESDTIGDGGGYVVSPIDWDFRSVAATADSAWTTGMGMAATAPAAVAASSGGTAAPVSASQTGGSPVAAVSLTSGAGLTYTQNFDALGTAGGTAAADPNGGYVLGIGWSFLKSAQTTSGVYAAGAGGANGGTVYSFGAASGGATGDRALGSLASGTTGTIYYGTGFTNSSGATLGSLAISYFGELWRAGGRVVTDGADKLDFQISFNATGINSAGATWIDLDSLDFTSPSVLPSTAGAVDGNTNRVGVSATISQISGTPLSIAAGATFWIRYVDSNATGTDDGLGVDDFTLTATASSDIQNQVVAFQAGSVTVTQDEGNTGTTTYTFTVERTGGSSGLVNFSGLFNPGSTDAADFAVANGARFSGTIAAGATMGTVMITVAGDYVIEGNESFSLTLDTVSNGAANTTIALGSTNLTATGNITNDDSAGVFSVANVTIAEGDTSATAGVVTITRSGGATGAQTVGYTIAPGTAGASDYVAAASGTVDFAEGETSKTIPVSITGDYLIEGNESFTVTLSSVGGSSISGTNGIATVTITDNDQGGTIAFQAGSYTVNEADGTATLTLVRSGGLGEVTVPYTITAGTALEGSDYTGTGGTATFAGGATTTTIVIPLVNDTTTEPNEDFSVALGTPSAGTLGTTTSATVTILDDDVTVPAGNVSIASASIVEGNAGTSILELTVTRSDGTAPFSVRYDTFDGGDPSHASATAGSDYVGVTNGLLSFDAGQTTRTIQIVINGDATPELSEEFRVVLSNPSNGATITNATAVATIVTDDPLPASTRVFFEDFSSFTAAGFSPTPTAGQLNSNVWRITGLSDQPAPAYGFTGTTSDFANGGLTGNATGGGVYSPTTAPAFYVQPTGTDFLPGSFIEARVQNTSGATATAFDVAFDWAYRNNETRGEVLNFSYSTDGTNFTTVAPASITIADAADTNGFTLAPRSASLTGLALADQGYLYLRWTYTTSTGSGSRDEIGIDNVSINRVGGSSLPSVAVSDVSVNEAAGTMTFTVTRTNVASGAFSVAYATADGTAIAGQDYSAISGTLSFTDNQVSATVTVAITNDSVAEFDETLFLNLSSPTGAVIVDAQGQGTIVNDDGTPIQVSINDVSVTEGDAGTAVLTFTVTRSGGTGAFDVSYATADGTATVANNDYVATGGTLSFLAGETTKTVTVTVNGDTVLEPNETLSVVLSGATNGAIVTDATGVGTILNDELTFIHNIQGNSYFSPIVAAEGLGYNVATTTTVTIRAVVTVLDGVGARQGFYITEEAADWDNDNFTSEGIFVMTRNDANVGSDLATAVPGLVVGQIVTITAQVMEYRPFNTNAPLTTLVNASIVLGATGQPVPTLTLDGAFKIPNSLLSGVAPNFMDSVDDAGDSFDASTYAMSFFETIEGMLVTVPDVRVADGFVTAAGGGQNFKVYSGVSADADQINSRGGYTIAGDPVRSLPDTPAGDDNVIGGGRGVTDGDINPDILEFDTSDYAVALPSNITTGVNGNLSMGDKLGDVSGIIEWNFIDMKLTPTAILGANFVDTTLTRETTAITAGPDTLTFATFNVENLDPGDVTATQTANQQGKFFDLARAIAGNLGAPDILTIEEIQDNNGADSGGVTVNGVTYAANDASITWQMLVDALNTVSGKHYQWVDEAPTLNAEGGEPGGNIRVGFLYNTDRVQLGNLAADAPLEERRKFTDRLGDGVRDAGDLIAFSDNMIGGVNTADWSGTRKSLLGEFTFNGNTVYALANHLPSKGGSGTFWDASQQDVGAGTPINAGWDKRVAIGEDVYTLMNYIQSSNGGANVIAAGDFNDFYFYRPLEAATGYVNADGSARNDGAKLTNLALTLPEAERYTYVFDGRSQAIDHILVGGSLATVSTTDVVHINSGFQKDDRLSDHDPIVAAFNLAANRQTLTGTGGSDLVDISAGGSDTVSAGDGDDGIFVGAALSSGDVIDGGAGNDQVGFRGTYSGYTLSGTNLVSIETLVFLSGSDTRFGGIATDRFSYAITTNDANVAAGQQLAINANTLLAGENLTFNGAAEQDGSFLFFAGNGTETLTGGQQSDGFFFGAEGRFAVTDRVDGQGGADDQLGLQGDYATRMQFTATTVTNIETIVLLSASDTRFAAAGTNYSYNLATHDATVASGAQLAVNANTLRVGESVTFDGSAETNGSFRFFGGQGNDVFIGGSGADRLLGGVGADTLTGGGGNDVFLYTSVDHSLPTARDSIQDFALGDLIDVSGIDANTTLAGNDAFSFIGTGVFTGHAGELRYQNVSGNVFSVEGDVDGDGVTDFAVLVTVTDSHTITAADFVL</sequence>
<protein>
    <recommendedName>
        <fullName evidence="4">Calx-beta domain-containing protein</fullName>
    </recommendedName>
</protein>
<dbReference type="RefSeq" id="WP_250752113.1">
    <property type="nucleotide sequence ID" value="NZ_CP098401.1"/>
</dbReference>
<reference evidence="5" key="1">
    <citation type="submission" date="2022-05" db="EMBL/GenBank/DDBJ databases">
        <title>Sphingomonas sp. strain RMG20 Genome sequencing and assembly.</title>
        <authorList>
            <person name="Kim I."/>
        </authorList>
    </citation>
    <scope>NUCLEOTIDE SEQUENCE</scope>
    <source>
        <strain evidence="5">RMG20</strain>
    </source>
</reference>
<feature type="domain" description="Calx-beta" evidence="4">
    <location>
        <begin position="552"/>
        <end position="650"/>
    </location>
</feature>
<dbReference type="PANTHER" id="PTHR42834:SF1">
    <property type="entry name" value="ENDONUCLEASE_EXONUCLEASE_PHOSPHATASE FAMILY PROTEIN (AFU_ORTHOLOGUE AFUA_3G09210)"/>
    <property type="match status" value="1"/>
</dbReference>
<dbReference type="SUPFAM" id="SSF56219">
    <property type="entry name" value="DNase I-like"/>
    <property type="match status" value="1"/>
</dbReference>
<dbReference type="InterPro" id="IPR038081">
    <property type="entry name" value="CalX-like_sf"/>
</dbReference>
<dbReference type="SUPFAM" id="SSF141072">
    <property type="entry name" value="CalX-like"/>
    <property type="match status" value="6"/>
</dbReference>
<feature type="domain" description="Calx-beta" evidence="4">
    <location>
        <begin position="992"/>
        <end position="1091"/>
    </location>
</feature>
<name>A0ABY4TTD6_9SPHN</name>
<dbReference type="Gene3D" id="2.60.40.2030">
    <property type="match status" value="6"/>
</dbReference>
<evidence type="ECO:0000256" key="1">
    <source>
        <dbReference type="ARBA" id="ARBA00022729"/>
    </source>
</evidence>
<feature type="domain" description="Calx-beta" evidence="4">
    <location>
        <begin position="663"/>
        <end position="772"/>
    </location>
</feature>
<keyword evidence="6" id="KW-1185">Reference proteome</keyword>
<evidence type="ECO:0000256" key="2">
    <source>
        <dbReference type="ARBA" id="ARBA00022737"/>
    </source>
</evidence>
<evidence type="ECO:0000313" key="6">
    <source>
        <dbReference type="Proteomes" id="UP001055580"/>
    </source>
</evidence>
<dbReference type="Pfam" id="PF00353">
    <property type="entry name" value="HemolysinCabind"/>
    <property type="match status" value="2"/>
</dbReference>
<proteinExistence type="predicted"/>
<dbReference type="InterPro" id="IPR003644">
    <property type="entry name" value="Calx_beta"/>
</dbReference>
<keyword evidence="1" id="KW-0732">Signal</keyword>
<dbReference type="InterPro" id="IPR018511">
    <property type="entry name" value="Hemolysin-typ_Ca-bd_CS"/>
</dbReference>
<dbReference type="Gene3D" id="3.60.10.10">
    <property type="entry name" value="Endonuclease/exonuclease/phosphatase"/>
    <property type="match status" value="1"/>
</dbReference>
<feature type="domain" description="Calx-beta" evidence="4">
    <location>
        <begin position="438"/>
        <end position="538"/>
    </location>
</feature>
<dbReference type="InterPro" id="IPR011049">
    <property type="entry name" value="Serralysin-like_metalloprot_C"/>
</dbReference>
<dbReference type="SMART" id="SM00237">
    <property type="entry name" value="Calx_beta"/>
    <property type="match status" value="6"/>
</dbReference>
<gene>
    <name evidence="5" type="ORF">M9980_00045</name>
</gene>